<name>A0A834GYY7_RHOSS</name>
<accession>A0A834GYY7</accession>
<comment type="caution">
    <text evidence="1">The sequence shown here is derived from an EMBL/GenBank/DDBJ whole genome shotgun (WGS) entry which is preliminary data.</text>
</comment>
<keyword evidence="2" id="KW-1185">Reference proteome</keyword>
<protein>
    <submittedName>
        <fullName evidence="1">Uncharacterized protein</fullName>
    </submittedName>
</protein>
<organism evidence="1 2">
    <name type="scientific">Rhododendron simsii</name>
    <name type="common">Sims's rhododendron</name>
    <dbReference type="NCBI Taxonomy" id="118357"/>
    <lineage>
        <taxon>Eukaryota</taxon>
        <taxon>Viridiplantae</taxon>
        <taxon>Streptophyta</taxon>
        <taxon>Embryophyta</taxon>
        <taxon>Tracheophyta</taxon>
        <taxon>Spermatophyta</taxon>
        <taxon>Magnoliopsida</taxon>
        <taxon>eudicotyledons</taxon>
        <taxon>Gunneridae</taxon>
        <taxon>Pentapetalae</taxon>
        <taxon>asterids</taxon>
        <taxon>Ericales</taxon>
        <taxon>Ericaceae</taxon>
        <taxon>Ericoideae</taxon>
        <taxon>Rhodoreae</taxon>
        <taxon>Rhododendron</taxon>
    </lineage>
</organism>
<reference evidence="1" key="1">
    <citation type="submission" date="2019-11" db="EMBL/GenBank/DDBJ databases">
        <authorList>
            <person name="Liu Y."/>
            <person name="Hou J."/>
            <person name="Li T.-Q."/>
            <person name="Guan C.-H."/>
            <person name="Wu X."/>
            <person name="Wu H.-Z."/>
            <person name="Ling F."/>
            <person name="Zhang R."/>
            <person name="Shi X.-G."/>
            <person name="Ren J.-P."/>
            <person name="Chen E.-F."/>
            <person name="Sun J.-M."/>
        </authorList>
    </citation>
    <scope>NUCLEOTIDE SEQUENCE</scope>
    <source>
        <strain evidence="1">Adult_tree_wgs_1</strain>
        <tissue evidence="1">Leaves</tissue>
    </source>
</reference>
<evidence type="ECO:0000313" key="2">
    <source>
        <dbReference type="Proteomes" id="UP000626092"/>
    </source>
</evidence>
<dbReference type="AlphaFoldDB" id="A0A834GYY7"/>
<dbReference type="EMBL" id="WJXA01000004">
    <property type="protein sequence ID" value="KAF7144420.1"/>
    <property type="molecule type" value="Genomic_DNA"/>
</dbReference>
<sequence>MEQSLLAHGMGERESHNEKKQNYGAQHHILYPKYHSCGYSEQTTHLHNLQLQVLETVDQCVVDAGISCDSCYKLVDLQYHLNCGQLIVFRSGERESHNEKKQNDGAQHHILYPKYHSCGYSEQTTHLHNLQLQVRPSQLCGVSGQLGVLLERIKIGVLKDGLSVFHCPTNYMLDIWVMMEFE</sequence>
<gene>
    <name evidence="1" type="ORF">RHSIM_Rhsim04G0043600</name>
</gene>
<proteinExistence type="predicted"/>
<dbReference type="Proteomes" id="UP000626092">
    <property type="component" value="Unassembled WGS sequence"/>
</dbReference>
<evidence type="ECO:0000313" key="1">
    <source>
        <dbReference type="EMBL" id="KAF7144420.1"/>
    </source>
</evidence>